<dbReference type="AlphaFoldDB" id="A0A0E9SDG3"/>
<dbReference type="EMBL" id="GBXM01069310">
    <property type="protein sequence ID" value="JAH39267.1"/>
    <property type="molecule type" value="Transcribed_RNA"/>
</dbReference>
<proteinExistence type="predicted"/>
<evidence type="ECO:0000313" key="1">
    <source>
        <dbReference type="EMBL" id="JAH39267.1"/>
    </source>
</evidence>
<organism evidence="1">
    <name type="scientific">Anguilla anguilla</name>
    <name type="common">European freshwater eel</name>
    <name type="synonym">Muraena anguilla</name>
    <dbReference type="NCBI Taxonomy" id="7936"/>
    <lineage>
        <taxon>Eukaryota</taxon>
        <taxon>Metazoa</taxon>
        <taxon>Chordata</taxon>
        <taxon>Craniata</taxon>
        <taxon>Vertebrata</taxon>
        <taxon>Euteleostomi</taxon>
        <taxon>Actinopterygii</taxon>
        <taxon>Neopterygii</taxon>
        <taxon>Teleostei</taxon>
        <taxon>Anguilliformes</taxon>
        <taxon>Anguillidae</taxon>
        <taxon>Anguilla</taxon>
    </lineage>
</organism>
<protein>
    <submittedName>
        <fullName evidence="1">Uncharacterized protein</fullName>
    </submittedName>
</protein>
<reference evidence="1" key="1">
    <citation type="submission" date="2014-11" db="EMBL/GenBank/DDBJ databases">
        <authorList>
            <person name="Amaro Gonzalez C."/>
        </authorList>
    </citation>
    <scope>NUCLEOTIDE SEQUENCE</scope>
</reference>
<accession>A0A0E9SDG3</accession>
<sequence>MHTGPSTHTHTLVHMHIHAHSSTHTVLVLGFAFTSDAFFFSNTVWGIDWWLSSKNCAGEH</sequence>
<name>A0A0E9SDG3_ANGAN</name>
<reference evidence="1" key="2">
    <citation type="journal article" date="2015" name="Fish Shellfish Immunol.">
        <title>Early steps in the European eel (Anguilla anguilla)-Vibrio vulnificus interaction in the gills: Role of the RtxA13 toxin.</title>
        <authorList>
            <person name="Callol A."/>
            <person name="Pajuelo D."/>
            <person name="Ebbesson L."/>
            <person name="Teles M."/>
            <person name="MacKenzie S."/>
            <person name="Amaro C."/>
        </authorList>
    </citation>
    <scope>NUCLEOTIDE SEQUENCE</scope>
</reference>